<evidence type="ECO:0000256" key="1">
    <source>
        <dbReference type="SAM" id="MobiDB-lite"/>
    </source>
</evidence>
<name>A0A5Q2WHX2_9CAUD</name>
<keyword evidence="3" id="KW-1185">Reference proteome</keyword>
<accession>A0A5Q2WHX2</accession>
<dbReference type="RefSeq" id="YP_010104931.1">
    <property type="nucleotide sequence ID" value="NC_055822.1"/>
</dbReference>
<feature type="compositionally biased region" description="Polar residues" evidence="1">
    <location>
        <begin position="58"/>
        <end position="67"/>
    </location>
</feature>
<evidence type="ECO:0000313" key="2">
    <source>
        <dbReference type="EMBL" id="QGH76474.1"/>
    </source>
</evidence>
<feature type="compositionally biased region" description="Basic and acidic residues" evidence="1">
    <location>
        <begin position="46"/>
        <end position="57"/>
    </location>
</feature>
<dbReference type="GeneID" id="65122915"/>
<protein>
    <submittedName>
        <fullName evidence="2">Uncharacterized protein</fullName>
    </submittedName>
</protein>
<organism evidence="2 3">
    <name type="scientific">Streptomyces phage Daubenski</name>
    <dbReference type="NCBI Taxonomy" id="2653725"/>
    <lineage>
        <taxon>Viruses</taxon>
        <taxon>Duplodnaviria</taxon>
        <taxon>Heunggongvirae</taxon>
        <taxon>Uroviricota</taxon>
        <taxon>Caudoviricetes</taxon>
        <taxon>Stanwilliamsviridae</taxon>
        <taxon>Boydwoodruffvirinae</taxon>
        <taxon>Samistivirus</taxon>
        <taxon>Samistivirus daubenski</taxon>
    </lineage>
</organism>
<feature type="region of interest" description="Disordered" evidence="1">
    <location>
        <begin position="46"/>
        <end position="67"/>
    </location>
</feature>
<dbReference type="KEGG" id="vg:65122915"/>
<proteinExistence type="predicted"/>
<dbReference type="EMBL" id="MN444876">
    <property type="protein sequence ID" value="QGH76474.1"/>
    <property type="molecule type" value="Genomic_DNA"/>
</dbReference>
<evidence type="ECO:0000313" key="3">
    <source>
        <dbReference type="Proteomes" id="UP000375470"/>
    </source>
</evidence>
<sequence>MRTRQRNLGRCGCGRPILIGHLRKYNGNDTKLCPACNAEQMIEEIRNRGSQQDREGLDSSSSARYDG</sequence>
<dbReference type="Proteomes" id="UP000375470">
    <property type="component" value="Segment"/>
</dbReference>
<reference evidence="2 3" key="1">
    <citation type="submission" date="2019-09" db="EMBL/GenBank/DDBJ databases">
        <authorList>
            <person name="Cummings J.R."/>
            <person name="Eaglin Z.M."/>
            <person name="Kluemper A.J."/>
            <person name="Powell E.A."/>
            <person name="Stamm J."/>
            <person name="Thompson S.A."/>
            <person name="Tolsma S."/>
            <person name="Caruso S.M."/>
            <person name="Garlena R.A."/>
            <person name="Russell D.A."/>
            <person name="Pope W.H."/>
            <person name="Jacobs-Se D."/>
            <person name="Hatfull G.F."/>
        </authorList>
    </citation>
    <scope>NUCLEOTIDE SEQUENCE [LARGE SCALE GENOMIC DNA]</scope>
</reference>
<gene>
    <name evidence="2" type="primary">201</name>
    <name evidence="2" type="ORF">SEA_DAUBENSKI_206</name>
</gene>